<sequence length="152" mass="17253">MSFLVVFCLSFKQTNLKNFNRCLIVVLLNVITNQCMEAFSGGVVSPYKILWSLLMKGNKLFFRLRCTPVEGADSHSSVVDRANFTTLAAMILEKCRYYFLILEGWFIYEDVVVGGVHRTNVGEPSARKVAEPYRMSEEEIDAVICYLCLSSL</sequence>
<evidence type="ECO:0000313" key="2">
    <source>
        <dbReference type="Proteomes" id="UP000275394"/>
    </source>
</evidence>
<organism evidence="1 2">
    <name type="scientific">Sinobacterium caligoides</name>
    <dbReference type="NCBI Taxonomy" id="933926"/>
    <lineage>
        <taxon>Bacteria</taxon>
        <taxon>Pseudomonadati</taxon>
        <taxon>Pseudomonadota</taxon>
        <taxon>Gammaproteobacteria</taxon>
        <taxon>Cellvibrionales</taxon>
        <taxon>Spongiibacteraceae</taxon>
        <taxon>Sinobacterium</taxon>
    </lineage>
</organism>
<accession>A0A3N2DZG7</accession>
<comment type="caution">
    <text evidence="1">The sequence shown here is derived from an EMBL/GenBank/DDBJ whole genome shotgun (WGS) entry which is preliminary data.</text>
</comment>
<protein>
    <submittedName>
        <fullName evidence="1">Uncharacterized protein</fullName>
    </submittedName>
</protein>
<name>A0A3N2DZG7_9GAMM</name>
<evidence type="ECO:0000313" key="1">
    <source>
        <dbReference type="EMBL" id="ROS05230.1"/>
    </source>
</evidence>
<dbReference type="AlphaFoldDB" id="A0A3N2DZG7"/>
<reference evidence="1 2" key="1">
    <citation type="submission" date="2018-11" db="EMBL/GenBank/DDBJ databases">
        <title>Genomic Encyclopedia of Type Strains, Phase IV (KMG-IV): sequencing the most valuable type-strain genomes for metagenomic binning, comparative biology and taxonomic classification.</title>
        <authorList>
            <person name="Goeker M."/>
        </authorList>
    </citation>
    <scope>NUCLEOTIDE SEQUENCE [LARGE SCALE GENOMIC DNA]</scope>
    <source>
        <strain evidence="1 2">DSM 100316</strain>
    </source>
</reference>
<proteinExistence type="predicted"/>
<gene>
    <name evidence="1" type="ORF">EDC56_0760</name>
</gene>
<dbReference type="Proteomes" id="UP000275394">
    <property type="component" value="Unassembled WGS sequence"/>
</dbReference>
<dbReference type="EMBL" id="RKHR01000003">
    <property type="protein sequence ID" value="ROS05230.1"/>
    <property type="molecule type" value="Genomic_DNA"/>
</dbReference>
<keyword evidence="2" id="KW-1185">Reference proteome</keyword>